<dbReference type="OrthoDB" id="411871at2759"/>
<evidence type="ECO:0008006" key="3">
    <source>
        <dbReference type="Google" id="ProtNLM"/>
    </source>
</evidence>
<protein>
    <recommendedName>
        <fullName evidence="3">115 kDa protein in type-1 retrotransposable element R1DM</fullName>
    </recommendedName>
</protein>
<evidence type="ECO:0000313" key="1">
    <source>
        <dbReference type="EMBL" id="GBP88522.1"/>
    </source>
</evidence>
<evidence type="ECO:0000313" key="2">
    <source>
        <dbReference type="Proteomes" id="UP000299102"/>
    </source>
</evidence>
<accession>A0A4C1ZMI1</accession>
<proteinExistence type="predicted"/>
<comment type="caution">
    <text evidence="1">The sequence shown here is derived from an EMBL/GenBank/DDBJ whole genome shotgun (WGS) entry which is preliminary data.</text>
</comment>
<keyword evidence="2" id="KW-1185">Reference proteome</keyword>
<organism evidence="1 2">
    <name type="scientific">Eumeta variegata</name>
    <name type="common">Bagworm moth</name>
    <name type="synonym">Eumeta japonica</name>
    <dbReference type="NCBI Taxonomy" id="151549"/>
    <lineage>
        <taxon>Eukaryota</taxon>
        <taxon>Metazoa</taxon>
        <taxon>Ecdysozoa</taxon>
        <taxon>Arthropoda</taxon>
        <taxon>Hexapoda</taxon>
        <taxon>Insecta</taxon>
        <taxon>Pterygota</taxon>
        <taxon>Neoptera</taxon>
        <taxon>Endopterygota</taxon>
        <taxon>Lepidoptera</taxon>
        <taxon>Glossata</taxon>
        <taxon>Ditrysia</taxon>
        <taxon>Tineoidea</taxon>
        <taxon>Psychidae</taxon>
        <taxon>Oiketicinae</taxon>
        <taxon>Eumeta</taxon>
    </lineage>
</organism>
<dbReference type="EMBL" id="BGZK01001940">
    <property type="protein sequence ID" value="GBP88522.1"/>
    <property type="molecule type" value="Genomic_DNA"/>
</dbReference>
<dbReference type="AlphaFoldDB" id="A0A4C1ZMI1"/>
<name>A0A4C1ZMI1_EUMVA</name>
<gene>
    <name evidence="1" type="ORF">EVAR_64966_1</name>
</gene>
<dbReference type="Proteomes" id="UP000299102">
    <property type="component" value="Unassembled WGS sequence"/>
</dbReference>
<reference evidence="1 2" key="1">
    <citation type="journal article" date="2019" name="Commun. Biol.">
        <title>The bagworm genome reveals a unique fibroin gene that provides high tensile strength.</title>
        <authorList>
            <person name="Kono N."/>
            <person name="Nakamura H."/>
            <person name="Ohtoshi R."/>
            <person name="Tomita M."/>
            <person name="Numata K."/>
            <person name="Arakawa K."/>
        </authorList>
    </citation>
    <scope>NUCLEOTIDE SEQUENCE [LARGE SCALE GENOMIC DNA]</scope>
</reference>
<sequence length="147" mass="16577">MRLCPDDDGGRDSNYHKSIRLAATFETSGSDASLTRSELGRIIKALPNTAPGADGLSARIYRMHGMRPRQKLQRYARCVRDGMFPDVWKSGRLIVLKAAAGRFPRLIGRSPCFGPWQNFRKDYTEMLPSNYEGISENQHGFSRGGRR</sequence>